<dbReference type="InterPro" id="IPR036928">
    <property type="entry name" value="AS_sf"/>
</dbReference>
<dbReference type="AlphaFoldDB" id="A0AAV5QHR9"/>
<dbReference type="PROSITE" id="PS00571">
    <property type="entry name" value="AMIDASES"/>
    <property type="match status" value="1"/>
</dbReference>
<comment type="function">
    <text evidence="7">Allows the formation of correctly charged Gln-tRNA(Gln) through the transamidation of misacylated Glu-tRNA(Gln) in the mitochondria. The reaction takes place in the presence of glutamine and ATP through an activated gamma-phospho-Glu-tRNA(Gln).</text>
</comment>
<keyword evidence="4 7" id="KW-0067">ATP-binding</keyword>
<dbReference type="InterPro" id="IPR023631">
    <property type="entry name" value="Amidase_dom"/>
</dbReference>
<dbReference type="GO" id="GO:0070681">
    <property type="term" value="P:glutaminyl-tRNAGln biosynthesis via transamidation"/>
    <property type="evidence" value="ECO:0007669"/>
    <property type="project" value="UniProtKB-UniRule"/>
</dbReference>
<dbReference type="GO" id="GO:0032543">
    <property type="term" value="P:mitochondrial translation"/>
    <property type="evidence" value="ECO:0007669"/>
    <property type="project" value="UniProtKB-UniRule"/>
</dbReference>
<comment type="subcellular location">
    <subcellularLocation>
        <location evidence="7">Mitochondrion</location>
    </subcellularLocation>
</comment>
<evidence type="ECO:0000256" key="1">
    <source>
        <dbReference type="ARBA" id="ARBA00008069"/>
    </source>
</evidence>
<keyword evidence="2 7" id="KW-0436">Ligase</keyword>
<evidence type="ECO:0000256" key="6">
    <source>
        <dbReference type="ARBA" id="ARBA00047407"/>
    </source>
</evidence>
<dbReference type="SUPFAM" id="SSF75304">
    <property type="entry name" value="Amidase signature (AS) enzymes"/>
    <property type="match status" value="1"/>
</dbReference>
<name>A0AAV5QHR9_9ASCO</name>
<gene>
    <name evidence="7" type="primary">HER2</name>
    <name evidence="9" type="ORF">DASC09_016090</name>
</gene>
<evidence type="ECO:0000313" key="9">
    <source>
        <dbReference type="EMBL" id="GMM34284.1"/>
    </source>
</evidence>
<dbReference type="InterPro" id="IPR004412">
    <property type="entry name" value="GatA"/>
</dbReference>
<accession>A0AAV5QHR9</accession>
<keyword evidence="5 7" id="KW-0648">Protein biosynthesis</keyword>
<evidence type="ECO:0000256" key="2">
    <source>
        <dbReference type="ARBA" id="ARBA00022598"/>
    </source>
</evidence>
<dbReference type="PANTHER" id="PTHR11895">
    <property type="entry name" value="TRANSAMIDASE"/>
    <property type="match status" value="1"/>
</dbReference>
<keyword evidence="3 7" id="KW-0547">Nucleotide-binding</keyword>
<comment type="similarity">
    <text evidence="1 7">Belongs to the amidase family. GatA subfamily.</text>
</comment>
<sequence length="504" mass="54895">MLKNSVDSSLVKIGRIHHAHKKYNIFTSTRPINKLKQQILSLNKDESKLLSGSLCSIKDNIATKQEYTTCSSSSLRDYKSPFSATVVDLLEKHGSIVIGKTNLDEFGMGANNSYSHIGQTLNPMYDDNKDSETFLDADKYVPGGSSGGSAAAVSAGVCDFALGTDTGGSVRLPAAYCGVHGFKPSYGRISRWGVVAYAQSLDTVGILGSNLEIIKSVYNVLNQYDTKDPTCIDNQVRSRITALTEKLTSIDDAKKINIGISTDYLAKGVTPDTLATIELLASKLFGSGYNIVPVKLPSLSNAVPAYFTIAYSEATSNLSRYDGVRYGYSTIEAGKETTEDYKSFISKTRSEGFGAEVQKRILIGNYNLSSEKFQNNYLKAGAVRKKLTAEFNSIFKLPNALYTLDVQGSDVHSPTKVDFIIAPISASRAPKLSDLVEKEKSDPISTYVNDAFVIPSSLAGLPSISLPWYSNSEKYPVGIQLIGQYGDDQRVLEFAKRVEELNSF</sequence>
<dbReference type="InterPro" id="IPR020556">
    <property type="entry name" value="Amidase_CS"/>
</dbReference>
<feature type="domain" description="Amidase" evidence="8">
    <location>
        <begin position="14"/>
        <end position="492"/>
    </location>
</feature>
<keyword evidence="7" id="KW-0496">Mitochondrion</keyword>
<comment type="caution">
    <text evidence="9">The sequence shown here is derived from an EMBL/GenBank/DDBJ whole genome shotgun (WGS) entry which is preliminary data.</text>
</comment>
<proteinExistence type="inferred from homology"/>
<keyword evidence="10" id="KW-1185">Reference proteome</keyword>
<evidence type="ECO:0000259" key="8">
    <source>
        <dbReference type="Pfam" id="PF01425"/>
    </source>
</evidence>
<dbReference type="InterPro" id="IPR000120">
    <property type="entry name" value="Amidase"/>
</dbReference>
<dbReference type="Pfam" id="PF01425">
    <property type="entry name" value="Amidase"/>
    <property type="match status" value="1"/>
</dbReference>
<evidence type="ECO:0000256" key="7">
    <source>
        <dbReference type="HAMAP-Rule" id="MF_03150"/>
    </source>
</evidence>
<dbReference type="GO" id="GO:0050567">
    <property type="term" value="F:glutaminyl-tRNA synthase (glutamine-hydrolyzing) activity"/>
    <property type="evidence" value="ECO:0007669"/>
    <property type="project" value="UniProtKB-UniRule"/>
</dbReference>
<comment type="catalytic activity">
    <reaction evidence="6 7">
        <text>L-glutamyl-tRNA(Gln) + L-glutamine + ATP + H2O = L-glutaminyl-tRNA(Gln) + L-glutamate + ADP + phosphate + H(+)</text>
        <dbReference type="Rhea" id="RHEA:17521"/>
        <dbReference type="Rhea" id="RHEA-COMP:9681"/>
        <dbReference type="Rhea" id="RHEA-COMP:9684"/>
        <dbReference type="ChEBI" id="CHEBI:15377"/>
        <dbReference type="ChEBI" id="CHEBI:15378"/>
        <dbReference type="ChEBI" id="CHEBI:29985"/>
        <dbReference type="ChEBI" id="CHEBI:30616"/>
        <dbReference type="ChEBI" id="CHEBI:43474"/>
        <dbReference type="ChEBI" id="CHEBI:58359"/>
        <dbReference type="ChEBI" id="CHEBI:78520"/>
        <dbReference type="ChEBI" id="CHEBI:78521"/>
        <dbReference type="ChEBI" id="CHEBI:456216"/>
        <dbReference type="EC" id="6.3.5.7"/>
    </reaction>
</comment>
<protein>
    <recommendedName>
        <fullName evidence="7">Glutamyl-tRNA(Gln) amidotransferase subunit A, mitochondrial</fullName>
        <shortName evidence="7">Glu-AdT subunit A</shortName>
        <ecNumber evidence="7">6.3.5.7</ecNumber>
    </recommendedName>
</protein>
<feature type="active site" description="Acyl-ester intermediate" evidence="7">
    <location>
        <position position="169"/>
    </location>
</feature>
<dbReference type="EC" id="6.3.5.7" evidence="7"/>
<dbReference type="GO" id="GO:0030956">
    <property type="term" value="C:glutamyl-tRNA(Gln) amidotransferase complex"/>
    <property type="evidence" value="ECO:0007669"/>
    <property type="project" value="UniProtKB-UniRule"/>
</dbReference>
<feature type="active site" description="Charge relay system" evidence="7">
    <location>
        <position position="58"/>
    </location>
</feature>
<comment type="subunit">
    <text evidence="7">Subunit of the heterotrimeric GatFAB amidotransferase (AdT) complex, composed of A, B and F subunits.</text>
</comment>
<evidence type="ECO:0000313" key="10">
    <source>
        <dbReference type="Proteomes" id="UP001360560"/>
    </source>
</evidence>
<organism evidence="9 10">
    <name type="scientific">Saccharomycopsis crataegensis</name>
    <dbReference type="NCBI Taxonomy" id="43959"/>
    <lineage>
        <taxon>Eukaryota</taxon>
        <taxon>Fungi</taxon>
        <taxon>Dikarya</taxon>
        <taxon>Ascomycota</taxon>
        <taxon>Saccharomycotina</taxon>
        <taxon>Saccharomycetes</taxon>
        <taxon>Saccharomycopsidaceae</taxon>
        <taxon>Saccharomycopsis</taxon>
    </lineage>
</organism>
<dbReference type="Gene3D" id="3.90.1300.10">
    <property type="entry name" value="Amidase signature (AS) domain"/>
    <property type="match status" value="1"/>
</dbReference>
<dbReference type="EMBL" id="BTFZ01000002">
    <property type="protein sequence ID" value="GMM34284.1"/>
    <property type="molecule type" value="Genomic_DNA"/>
</dbReference>
<dbReference type="GO" id="GO:0005524">
    <property type="term" value="F:ATP binding"/>
    <property type="evidence" value="ECO:0007669"/>
    <property type="project" value="UniProtKB-KW"/>
</dbReference>
<dbReference type="Proteomes" id="UP001360560">
    <property type="component" value="Unassembled WGS sequence"/>
</dbReference>
<feature type="active site" description="Charge relay system" evidence="7">
    <location>
        <position position="145"/>
    </location>
</feature>
<reference evidence="9 10" key="1">
    <citation type="journal article" date="2023" name="Elife">
        <title>Identification of key yeast species and microbe-microbe interactions impacting larval growth of Drosophila in the wild.</title>
        <authorList>
            <person name="Mure A."/>
            <person name="Sugiura Y."/>
            <person name="Maeda R."/>
            <person name="Honda K."/>
            <person name="Sakurai N."/>
            <person name="Takahashi Y."/>
            <person name="Watada M."/>
            <person name="Katoh T."/>
            <person name="Gotoh A."/>
            <person name="Gotoh Y."/>
            <person name="Taniguchi I."/>
            <person name="Nakamura K."/>
            <person name="Hayashi T."/>
            <person name="Katayama T."/>
            <person name="Uemura T."/>
            <person name="Hattori Y."/>
        </authorList>
    </citation>
    <scope>NUCLEOTIDE SEQUENCE [LARGE SCALE GENOMIC DNA]</scope>
    <source>
        <strain evidence="9 10">SC-9</strain>
    </source>
</reference>
<dbReference type="PANTHER" id="PTHR11895:SF7">
    <property type="entry name" value="GLUTAMYL-TRNA(GLN) AMIDOTRANSFERASE SUBUNIT A, MITOCHONDRIAL"/>
    <property type="match status" value="1"/>
</dbReference>
<dbReference type="GO" id="GO:0005739">
    <property type="term" value="C:mitochondrion"/>
    <property type="evidence" value="ECO:0007669"/>
    <property type="project" value="UniProtKB-SubCell"/>
</dbReference>
<evidence type="ECO:0000256" key="4">
    <source>
        <dbReference type="ARBA" id="ARBA00022840"/>
    </source>
</evidence>
<dbReference type="HAMAP" id="MF_00120">
    <property type="entry name" value="GatA"/>
    <property type="match status" value="1"/>
</dbReference>
<evidence type="ECO:0000256" key="3">
    <source>
        <dbReference type="ARBA" id="ARBA00022741"/>
    </source>
</evidence>
<evidence type="ECO:0000256" key="5">
    <source>
        <dbReference type="ARBA" id="ARBA00022917"/>
    </source>
</evidence>